<reference evidence="1" key="3">
    <citation type="submission" date="2025-09" db="UniProtKB">
        <authorList>
            <consortium name="Ensembl"/>
        </authorList>
    </citation>
    <scope>IDENTIFICATION</scope>
</reference>
<accession>A0A669CSY6</accession>
<dbReference type="OMA" id="EPWILLV"/>
<evidence type="ECO:0000313" key="2">
    <source>
        <dbReference type="Proteomes" id="UP000005207"/>
    </source>
</evidence>
<keyword evidence="2" id="KW-1185">Reference proteome</keyword>
<evidence type="ECO:0000313" key="1">
    <source>
        <dbReference type="Ensembl" id="ENSONIP00000049903.1"/>
    </source>
</evidence>
<dbReference type="Ensembl" id="ENSONIT00000080190.1">
    <property type="protein sequence ID" value="ENSONIP00000049903.1"/>
    <property type="gene ID" value="ENSONIG00000035309.1"/>
</dbReference>
<name>A0A669CSY6_ORENI</name>
<protein>
    <submittedName>
        <fullName evidence="1">Uncharacterized protein</fullName>
    </submittedName>
</protein>
<reference evidence="1" key="2">
    <citation type="submission" date="2025-08" db="UniProtKB">
        <authorList>
            <consortium name="Ensembl"/>
        </authorList>
    </citation>
    <scope>IDENTIFICATION</scope>
</reference>
<reference evidence="2" key="1">
    <citation type="submission" date="2012-01" db="EMBL/GenBank/DDBJ databases">
        <title>The Genome Sequence of Oreochromis niloticus (Nile Tilapia).</title>
        <authorList>
            <consortium name="Broad Institute Genome Assembly Team"/>
            <consortium name="Broad Institute Sequencing Platform"/>
            <person name="Di Palma F."/>
            <person name="Johnson J."/>
            <person name="Lander E.S."/>
            <person name="Lindblad-Toh K."/>
        </authorList>
    </citation>
    <scope>NUCLEOTIDE SEQUENCE [LARGE SCALE GENOMIC DNA]</scope>
</reference>
<dbReference type="AlphaFoldDB" id="A0A669CSY6"/>
<organism evidence="1 2">
    <name type="scientific">Oreochromis niloticus</name>
    <name type="common">Nile tilapia</name>
    <name type="synonym">Tilapia nilotica</name>
    <dbReference type="NCBI Taxonomy" id="8128"/>
    <lineage>
        <taxon>Eukaryota</taxon>
        <taxon>Metazoa</taxon>
        <taxon>Chordata</taxon>
        <taxon>Craniata</taxon>
        <taxon>Vertebrata</taxon>
        <taxon>Euteleostomi</taxon>
        <taxon>Actinopterygii</taxon>
        <taxon>Neopterygii</taxon>
        <taxon>Teleostei</taxon>
        <taxon>Neoteleostei</taxon>
        <taxon>Acanthomorphata</taxon>
        <taxon>Ovalentaria</taxon>
        <taxon>Cichlomorphae</taxon>
        <taxon>Cichliformes</taxon>
        <taxon>Cichlidae</taxon>
        <taxon>African cichlids</taxon>
        <taxon>Pseudocrenilabrinae</taxon>
        <taxon>Oreochromini</taxon>
        <taxon>Oreochromis</taxon>
    </lineage>
</organism>
<dbReference type="InParanoid" id="A0A669CSY6"/>
<dbReference type="Proteomes" id="UP000005207">
    <property type="component" value="Linkage group LG19"/>
</dbReference>
<sequence>MREMDRYRHLRQERQPREALLCTDGRSRSAISALVKKRSAVGDFNTFGEAYCCRCQRKYHRLHYLRGPTYGHEPWILLVMKVNPQ</sequence>
<proteinExistence type="predicted"/>